<sequence>MTDRSVAAVGRAVRVPSTPEPAIVSSRRSDSGELKPPLALWIYVARGMARIILSVLALPFV</sequence>
<dbReference type="RefSeq" id="WP_343891897.1">
    <property type="nucleotide sequence ID" value="NZ_BAAAEH010000047.1"/>
</dbReference>
<dbReference type="EMBL" id="JBDIME010000003">
    <property type="protein sequence ID" value="MEN2789244.1"/>
    <property type="molecule type" value="Genomic_DNA"/>
</dbReference>
<dbReference type="Proteomes" id="UP001419910">
    <property type="component" value="Unassembled WGS sequence"/>
</dbReference>
<reference evidence="1 2" key="1">
    <citation type="submission" date="2024-05" db="EMBL/GenBank/DDBJ databases">
        <authorList>
            <person name="Liu Q."/>
            <person name="Xin Y.-H."/>
        </authorList>
    </citation>
    <scope>NUCLEOTIDE SEQUENCE [LARGE SCALE GENOMIC DNA]</scope>
    <source>
        <strain evidence="1 2">CGMCC 1.10181</strain>
    </source>
</reference>
<evidence type="ECO:0000313" key="1">
    <source>
        <dbReference type="EMBL" id="MEN2789244.1"/>
    </source>
</evidence>
<evidence type="ECO:0000313" key="2">
    <source>
        <dbReference type="Proteomes" id="UP001419910"/>
    </source>
</evidence>
<proteinExistence type="predicted"/>
<protein>
    <submittedName>
        <fullName evidence="1">Uncharacterized protein</fullName>
    </submittedName>
</protein>
<gene>
    <name evidence="1" type="ORF">ABC974_06375</name>
</gene>
<keyword evidence="2" id="KW-1185">Reference proteome</keyword>
<accession>A0ABU9Y0A5</accession>
<comment type="caution">
    <text evidence="1">The sequence shown here is derived from an EMBL/GenBank/DDBJ whole genome shotgun (WGS) entry which is preliminary data.</text>
</comment>
<organism evidence="1 2">
    <name type="scientific">Sphingomonas oligophenolica</name>
    <dbReference type="NCBI Taxonomy" id="301154"/>
    <lineage>
        <taxon>Bacteria</taxon>
        <taxon>Pseudomonadati</taxon>
        <taxon>Pseudomonadota</taxon>
        <taxon>Alphaproteobacteria</taxon>
        <taxon>Sphingomonadales</taxon>
        <taxon>Sphingomonadaceae</taxon>
        <taxon>Sphingomonas</taxon>
    </lineage>
</organism>
<name>A0ABU9Y0A5_9SPHN</name>